<evidence type="ECO:0000313" key="3">
    <source>
        <dbReference type="EMBL" id="RFM35342.1"/>
    </source>
</evidence>
<sequence>MKTIIVPTDFSTAAYNAARYALGLAGQMGATRVVLYHAYELVVPVPDMPSAIPMVDSKELKKASQEGLEKMRNELVAEVPDNVILELKAENHLLSANIDGFCQDQQADLIVMGTEGGSQFEEILIGSNSVDVAKHTACPVIIVPADAVYRPIRKIVFACDFKHIGENTPIGPLKSLLSVFNASLHVLNIDHSGKGLAGETPMESLLLDTLLEGYNPIYHFVDNENVANGIIEFSEKEGADLIFIIPRKHGLFDGMFRRSRTTQLAFHSHIPLLAIHE</sequence>
<evidence type="ECO:0000256" key="1">
    <source>
        <dbReference type="ARBA" id="ARBA00008791"/>
    </source>
</evidence>
<dbReference type="PANTHER" id="PTHR46268">
    <property type="entry name" value="STRESS RESPONSE PROTEIN NHAX"/>
    <property type="match status" value="1"/>
</dbReference>
<evidence type="ECO:0000313" key="4">
    <source>
        <dbReference type="Proteomes" id="UP000261174"/>
    </source>
</evidence>
<dbReference type="OrthoDB" id="9788959at2"/>
<proteinExistence type="inferred from homology"/>
<gene>
    <name evidence="3" type="ORF">DXN04_08105</name>
</gene>
<comment type="caution">
    <text evidence="3">The sequence shown here is derived from an EMBL/GenBank/DDBJ whole genome shotgun (WGS) entry which is preliminary data.</text>
</comment>
<name>A0A3E1P587_9BACT</name>
<accession>A0A3E1P587</accession>
<reference evidence="3 4" key="1">
    <citation type="submission" date="2018-08" db="EMBL/GenBank/DDBJ databases">
        <title>Chitinophaga sp. K20C18050901, a novel bacterium isolated from forest soil.</title>
        <authorList>
            <person name="Wang C."/>
        </authorList>
    </citation>
    <scope>NUCLEOTIDE SEQUENCE [LARGE SCALE GENOMIC DNA]</scope>
    <source>
        <strain evidence="3 4">K20C18050901</strain>
    </source>
</reference>
<dbReference type="AlphaFoldDB" id="A0A3E1P587"/>
<dbReference type="InterPro" id="IPR006015">
    <property type="entry name" value="Universal_stress_UspA"/>
</dbReference>
<dbReference type="Gene3D" id="3.40.50.620">
    <property type="entry name" value="HUPs"/>
    <property type="match status" value="2"/>
</dbReference>
<dbReference type="Pfam" id="PF00582">
    <property type="entry name" value="Usp"/>
    <property type="match status" value="1"/>
</dbReference>
<comment type="similarity">
    <text evidence="1">Belongs to the universal stress protein A family.</text>
</comment>
<dbReference type="Proteomes" id="UP000261174">
    <property type="component" value="Unassembled WGS sequence"/>
</dbReference>
<dbReference type="EMBL" id="QTJV01000002">
    <property type="protein sequence ID" value="RFM35342.1"/>
    <property type="molecule type" value="Genomic_DNA"/>
</dbReference>
<dbReference type="InterPro" id="IPR006016">
    <property type="entry name" value="UspA"/>
</dbReference>
<protein>
    <submittedName>
        <fullName evidence="3">Universal stress protein</fullName>
    </submittedName>
</protein>
<keyword evidence="4" id="KW-1185">Reference proteome</keyword>
<evidence type="ECO:0000259" key="2">
    <source>
        <dbReference type="Pfam" id="PF00582"/>
    </source>
</evidence>
<organism evidence="3 4">
    <name type="scientific">Chitinophaga silvisoli</name>
    <dbReference type="NCBI Taxonomy" id="2291814"/>
    <lineage>
        <taxon>Bacteria</taxon>
        <taxon>Pseudomonadati</taxon>
        <taxon>Bacteroidota</taxon>
        <taxon>Chitinophagia</taxon>
        <taxon>Chitinophagales</taxon>
        <taxon>Chitinophagaceae</taxon>
        <taxon>Chitinophaga</taxon>
    </lineage>
</organism>
<dbReference type="RefSeq" id="WP_116852821.1">
    <property type="nucleotide sequence ID" value="NZ_QTJV01000002.1"/>
</dbReference>
<dbReference type="SUPFAM" id="SSF52402">
    <property type="entry name" value="Adenine nucleotide alpha hydrolases-like"/>
    <property type="match status" value="2"/>
</dbReference>
<dbReference type="CDD" id="cd00293">
    <property type="entry name" value="USP-like"/>
    <property type="match status" value="1"/>
</dbReference>
<dbReference type="PRINTS" id="PR01438">
    <property type="entry name" value="UNVRSLSTRESS"/>
</dbReference>
<feature type="domain" description="UspA" evidence="2">
    <location>
        <begin position="1"/>
        <end position="144"/>
    </location>
</feature>
<dbReference type="PANTHER" id="PTHR46268:SF6">
    <property type="entry name" value="UNIVERSAL STRESS PROTEIN UP12"/>
    <property type="match status" value="1"/>
</dbReference>
<dbReference type="InterPro" id="IPR014729">
    <property type="entry name" value="Rossmann-like_a/b/a_fold"/>
</dbReference>